<protein>
    <submittedName>
        <fullName evidence="1">Uncharacterized protein</fullName>
    </submittedName>
</protein>
<sequence>MLLQISNGVVTRRLQGLEDHSMKIRLQQKPVLCPLVSSCWPPRLHRSHVLGRVPLGK</sequence>
<dbReference type="AlphaFoldDB" id="A0A2H3AWU8"/>
<organism evidence="1 2">
    <name type="scientific">Armillaria solidipes</name>
    <dbReference type="NCBI Taxonomy" id="1076256"/>
    <lineage>
        <taxon>Eukaryota</taxon>
        <taxon>Fungi</taxon>
        <taxon>Dikarya</taxon>
        <taxon>Basidiomycota</taxon>
        <taxon>Agaricomycotina</taxon>
        <taxon>Agaricomycetes</taxon>
        <taxon>Agaricomycetidae</taxon>
        <taxon>Agaricales</taxon>
        <taxon>Marasmiineae</taxon>
        <taxon>Physalacriaceae</taxon>
        <taxon>Armillaria</taxon>
    </lineage>
</organism>
<evidence type="ECO:0000313" key="2">
    <source>
        <dbReference type="Proteomes" id="UP000218334"/>
    </source>
</evidence>
<name>A0A2H3AWU8_9AGAR</name>
<dbReference type="EMBL" id="KZ293478">
    <property type="protein sequence ID" value="PBK61194.1"/>
    <property type="molecule type" value="Genomic_DNA"/>
</dbReference>
<proteinExistence type="predicted"/>
<accession>A0A2H3AWU8</accession>
<evidence type="ECO:0000313" key="1">
    <source>
        <dbReference type="EMBL" id="PBK61194.1"/>
    </source>
</evidence>
<keyword evidence="2" id="KW-1185">Reference proteome</keyword>
<reference evidence="2" key="1">
    <citation type="journal article" date="2017" name="Nat. Ecol. Evol.">
        <title>Genome expansion and lineage-specific genetic innovations in the forest pathogenic fungi Armillaria.</title>
        <authorList>
            <person name="Sipos G."/>
            <person name="Prasanna A.N."/>
            <person name="Walter M.C."/>
            <person name="O'Connor E."/>
            <person name="Balint B."/>
            <person name="Krizsan K."/>
            <person name="Kiss B."/>
            <person name="Hess J."/>
            <person name="Varga T."/>
            <person name="Slot J."/>
            <person name="Riley R."/>
            <person name="Boka B."/>
            <person name="Rigling D."/>
            <person name="Barry K."/>
            <person name="Lee J."/>
            <person name="Mihaltcheva S."/>
            <person name="LaButti K."/>
            <person name="Lipzen A."/>
            <person name="Waldron R."/>
            <person name="Moloney N.M."/>
            <person name="Sperisen C."/>
            <person name="Kredics L."/>
            <person name="Vagvoelgyi C."/>
            <person name="Patrignani A."/>
            <person name="Fitzpatrick D."/>
            <person name="Nagy I."/>
            <person name="Doyle S."/>
            <person name="Anderson J.B."/>
            <person name="Grigoriev I.V."/>
            <person name="Gueldener U."/>
            <person name="Muensterkoetter M."/>
            <person name="Nagy L.G."/>
        </authorList>
    </citation>
    <scope>NUCLEOTIDE SEQUENCE [LARGE SCALE GENOMIC DNA]</scope>
    <source>
        <strain evidence="2">28-4</strain>
    </source>
</reference>
<gene>
    <name evidence="1" type="ORF">ARMSODRAFT_671832</name>
</gene>
<dbReference type="Proteomes" id="UP000218334">
    <property type="component" value="Unassembled WGS sequence"/>
</dbReference>